<keyword evidence="9" id="KW-0732">Signal</keyword>
<dbReference type="RefSeq" id="WP_108687795.1">
    <property type="nucleotide sequence ID" value="NZ_QCYK01000002.1"/>
</dbReference>
<evidence type="ECO:0000256" key="3">
    <source>
        <dbReference type="ARBA" id="ARBA00022448"/>
    </source>
</evidence>
<dbReference type="InterPro" id="IPR051906">
    <property type="entry name" value="TolC-like"/>
</dbReference>
<dbReference type="Pfam" id="PF02321">
    <property type="entry name" value="OEP"/>
    <property type="match status" value="1"/>
</dbReference>
<dbReference type="GO" id="GO:0015562">
    <property type="term" value="F:efflux transmembrane transporter activity"/>
    <property type="evidence" value="ECO:0007669"/>
    <property type="project" value="InterPro"/>
</dbReference>
<keyword evidence="11" id="KW-1185">Reference proteome</keyword>
<evidence type="ECO:0000313" key="10">
    <source>
        <dbReference type="EMBL" id="PUZ25956.1"/>
    </source>
</evidence>
<evidence type="ECO:0000313" key="11">
    <source>
        <dbReference type="Proteomes" id="UP000244450"/>
    </source>
</evidence>
<accession>A0A2T7BI43</accession>
<dbReference type="PANTHER" id="PTHR30026">
    <property type="entry name" value="OUTER MEMBRANE PROTEIN TOLC"/>
    <property type="match status" value="1"/>
</dbReference>
<evidence type="ECO:0000256" key="1">
    <source>
        <dbReference type="ARBA" id="ARBA00004442"/>
    </source>
</evidence>
<dbReference type="Proteomes" id="UP000244450">
    <property type="component" value="Unassembled WGS sequence"/>
</dbReference>
<name>A0A2T7BI43_9BACT</name>
<sequence>MKHLLLTAGLLLAAISSSLAQSPLLEQLTRQGLQSNLALQRQNQNLEKAQLSLQEAKGLFYPSLSFLSDYNYANGGRKIDLPLGDLFNPIYNSLNQLQQGTKFSNIPNQKVLFLPNNFQDTRLQASMALVNTEIWYNYKIHKEMISQQQAQINVYKRNLVKDIKTAYYNYLNTLRQQNIFSNAANLLQEQYRNTMSLVNNGKMLRGNLLKVTADINKNQAQLTAATNNIQVAQAYLNFLLNRPLDTPLTADSSVYNEPGLDTVTAIREEVLAQRDELKVLQSGISQTQLYVKMKRADKLPTLSTFIDGGYQGTGYHFNADQRYVFGGVSLKWTLFNGYQRKSQLKQAEVDLSSLQNEMEETQQQLRLQLTTANTNLHNAQARLESARASLDATTEYYREMKVRYKEGLVLLVELSDAFTQLVNSQLAYQLSLTEVLTRKAELEQVTAAYPL</sequence>
<dbReference type="GO" id="GO:0009279">
    <property type="term" value="C:cell outer membrane"/>
    <property type="evidence" value="ECO:0007669"/>
    <property type="project" value="UniProtKB-SubCell"/>
</dbReference>
<dbReference type="SUPFAM" id="SSF56954">
    <property type="entry name" value="Outer membrane efflux proteins (OEP)"/>
    <property type="match status" value="1"/>
</dbReference>
<evidence type="ECO:0000256" key="2">
    <source>
        <dbReference type="ARBA" id="ARBA00007613"/>
    </source>
</evidence>
<proteinExistence type="inferred from homology"/>
<evidence type="ECO:0000256" key="7">
    <source>
        <dbReference type="ARBA" id="ARBA00023237"/>
    </source>
</evidence>
<keyword evidence="8" id="KW-0175">Coiled coil</keyword>
<evidence type="ECO:0000256" key="5">
    <source>
        <dbReference type="ARBA" id="ARBA00022692"/>
    </source>
</evidence>
<organism evidence="10 11">
    <name type="scientific">Chitinophaga parva</name>
    <dbReference type="NCBI Taxonomy" id="2169414"/>
    <lineage>
        <taxon>Bacteria</taxon>
        <taxon>Pseudomonadati</taxon>
        <taxon>Bacteroidota</taxon>
        <taxon>Chitinophagia</taxon>
        <taxon>Chitinophagales</taxon>
        <taxon>Chitinophagaceae</taxon>
        <taxon>Chitinophaga</taxon>
    </lineage>
</organism>
<keyword evidence="5" id="KW-0812">Transmembrane</keyword>
<comment type="caution">
    <text evidence="10">The sequence shown here is derived from an EMBL/GenBank/DDBJ whole genome shotgun (WGS) entry which is preliminary data.</text>
</comment>
<evidence type="ECO:0000256" key="8">
    <source>
        <dbReference type="SAM" id="Coils"/>
    </source>
</evidence>
<keyword evidence="4" id="KW-1134">Transmembrane beta strand</keyword>
<evidence type="ECO:0008006" key="12">
    <source>
        <dbReference type="Google" id="ProtNLM"/>
    </source>
</evidence>
<comment type="subcellular location">
    <subcellularLocation>
        <location evidence="1">Cell outer membrane</location>
    </subcellularLocation>
</comment>
<feature type="coiled-coil region" evidence="8">
    <location>
        <begin position="344"/>
        <end position="389"/>
    </location>
</feature>
<dbReference type="Gene3D" id="1.20.1600.10">
    <property type="entry name" value="Outer membrane efflux proteins (OEP)"/>
    <property type="match status" value="1"/>
</dbReference>
<dbReference type="EMBL" id="QCYK01000002">
    <property type="protein sequence ID" value="PUZ25956.1"/>
    <property type="molecule type" value="Genomic_DNA"/>
</dbReference>
<reference evidence="10 11" key="1">
    <citation type="submission" date="2018-04" db="EMBL/GenBank/DDBJ databases">
        <title>Chitinophaga fuyangensis sp. nov., isolated from soil in a chemical factory.</title>
        <authorList>
            <person name="Chen K."/>
        </authorList>
    </citation>
    <scope>NUCLEOTIDE SEQUENCE [LARGE SCALE GENOMIC DNA]</scope>
    <source>
        <strain evidence="10 11">LY-1</strain>
    </source>
</reference>
<protein>
    <recommendedName>
        <fullName evidence="12">Transporter</fullName>
    </recommendedName>
</protein>
<dbReference type="AlphaFoldDB" id="A0A2T7BI43"/>
<evidence type="ECO:0000256" key="9">
    <source>
        <dbReference type="SAM" id="SignalP"/>
    </source>
</evidence>
<feature type="chain" id="PRO_5015693373" description="Transporter" evidence="9">
    <location>
        <begin position="21"/>
        <end position="451"/>
    </location>
</feature>
<comment type="similarity">
    <text evidence="2">Belongs to the outer membrane factor (OMF) (TC 1.B.17) family.</text>
</comment>
<dbReference type="PANTHER" id="PTHR30026:SF20">
    <property type="entry name" value="OUTER MEMBRANE PROTEIN TOLC"/>
    <property type="match status" value="1"/>
</dbReference>
<evidence type="ECO:0000256" key="6">
    <source>
        <dbReference type="ARBA" id="ARBA00023136"/>
    </source>
</evidence>
<dbReference type="GO" id="GO:1990281">
    <property type="term" value="C:efflux pump complex"/>
    <property type="evidence" value="ECO:0007669"/>
    <property type="project" value="TreeGrafter"/>
</dbReference>
<dbReference type="OrthoDB" id="13803at2"/>
<evidence type="ECO:0000256" key="4">
    <source>
        <dbReference type="ARBA" id="ARBA00022452"/>
    </source>
</evidence>
<keyword evidence="3" id="KW-0813">Transport</keyword>
<keyword evidence="7" id="KW-0998">Cell outer membrane</keyword>
<feature type="signal peptide" evidence="9">
    <location>
        <begin position="1"/>
        <end position="20"/>
    </location>
</feature>
<dbReference type="InterPro" id="IPR003423">
    <property type="entry name" value="OMP_efflux"/>
</dbReference>
<dbReference type="GO" id="GO:0015288">
    <property type="term" value="F:porin activity"/>
    <property type="evidence" value="ECO:0007669"/>
    <property type="project" value="TreeGrafter"/>
</dbReference>
<gene>
    <name evidence="10" type="ORF">DCC81_17070</name>
</gene>
<keyword evidence="6" id="KW-0472">Membrane</keyword>